<name>A0AAD1RFF5_PELCU</name>
<dbReference type="InterPro" id="IPR006671">
    <property type="entry name" value="Cyclin_N"/>
</dbReference>
<dbReference type="Gene3D" id="3.60.10.10">
    <property type="entry name" value="Endonuclease/exonuclease/phosphatase"/>
    <property type="match status" value="1"/>
</dbReference>
<dbReference type="InterPro" id="IPR036915">
    <property type="entry name" value="Cyclin-like_sf"/>
</dbReference>
<keyword evidence="3" id="KW-1185">Reference proteome</keyword>
<protein>
    <submittedName>
        <fullName evidence="2">Lysosomal-trafficking regulator</fullName>
    </submittedName>
</protein>
<reference evidence="2" key="1">
    <citation type="submission" date="2022-03" db="EMBL/GenBank/DDBJ databases">
        <authorList>
            <person name="Alioto T."/>
            <person name="Alioto T."/>
            <person name="Gomez Garrido J."/>
        </authorList>
    </citation>
    <scope>NUCLEOTIDE SEQUENCE</scope>
</reference>
<dbReference type="Pfam" id="PF00134">
    <property type="entry name" value="Cyclin_N"/>
    <property type="match status" value="1"/>
</dbReference>
<dbReference type="SUPFAM" id="SSF56219">
    <property type="entry name" value="DNase I-like"/>
    <property type="match status" value="1"/>
</dbReference>
<sequence length="326" mass="37975">MEENRMHDPRKVTQAFPDPNLLDFRVLRNLLCLEKTQVARRVPFCQWPQQEVTMKMMQILSQWLLEVCEHQQCEEGVYQLCLCLLCTYMSMSPVKISKKAAGLEYNINDKLTEDGCIHILSLGSKALMLQIWANVITGHIMFRVCADANDEAKSGVLAQAETHENIFLPGNWQHLAFTYQEQSESKKKACSKITMWVSGQRSNSSQKRPEGIDINKLVIKQAKSLNNILNQCNMFDIWRLIHPFDRDYTHLSKTHIYYSQIDMIWGNSLLIEEVKAIQIIDNVWSDHSIINIEIQNGCAQLNRSMWKLNEFLLKYKSSYEYLKHKI</sequence>
<dbReference type="AlphaFoldDB" id="A0AAD1RFF5"/>
<gene>
    <name evidence="2" type="ORF">PECUL_23A042610</name>
</gene>
<dbReference type="SUPFAM" id="SSF47954">
    <property type="entry name" value="Cyclin-like"/>
    <property type="match status" value="1"/>
</dbReference>
<proteinExistence type="predicted"/>
<dbReference type="Proteomes" id="UP001295444">
    <property type="component" value="Chromosome 02"/>
</dbReference>
<dbReference type="EMBL" id="OW240913">
    <property type="protein sequence ID" value="CAH2251261.1"/>
    <property type="molecule type" value="Genomic_DNA"/>
</dbReference>
<accession>A0AAD1RFF5</accession>
<evidence type="ECO:0000259" key="1">
    <source>
        <dbReference type="Pfam" id="PF00134"/>
    </source>
</evidence>
<organism evidence="2 3">
    <name type="scientific">Pelobates cultripes</name>
    <name type="common">Western spadefoot toad</name>
    <dbReference type="NCBI Taxonomy" id="61616"/>
    <lineage>
        <taxon>Eukaryota</taxon>
        <taxon>Metazoa</taxon>
        <taxon>Chordata</taxon>
        <taxon>Craniata</taxon>
        <taxon>Vertebrata</taxon>
        <taxon>Euteleostomi</taxon>
        <taxon>Amphibia</taxon>
        <taxon>Batrachia</taxon>
        <taxon>Anura</taxon>
        <taxon>Pelobatoidea</taxon>
        <taxon>Pelobatidae</taxon>
        <taxon>Pelobates</taxon>
    </lineage>
</organism>
<feature type="domain" description="Cyclin N-terminal" evidence="1">
    <location>
        <begin position="27"/>
        <end position="97"/>
    </location>
</feature>
<evidence type="ECO:0000313" key="2">
    <source>
        <dbReference type="EMBL" id="CAH2251261.1"/>
    </source>
</evidence>
<dbReference type="InterPro" id="IPR036691">
    <property type="entry name" value="Endo/exonu/phosph_ase_sf"/>
</dbReference>
<evidence type="ECO:0000313" key="3">
    <source>
        <dbReference type="Proteomes" id="UP001295444"/>
    </source>
</evidence>